<accession>A0A5C4N9F8</accession>
<dbReference type="SMART" id="SM00834">
    <property type="entry name" value="CxxC_CXXC_SSSS"/>
    <property type="match status" value="1"/>
</dbReference>
<evidence type="ECO:0000256" key="1">
    <source>
        <dbReference type="SAM" id="MobiDB-lite"/>
    </source>
</evidence>
<dbReference type="Pfam" id="PF09723">
    <property type="entry name" value="Zn_ribbon_8"/>
    <property type="match status" value="1"/>
</dbReference>
<comment type="caution">
    <text evidence="3">The sequence shown here is derived from an EMBL/GenBank/DDBJ whole genome shotgun (WGS) entry which is preliminary data.</text>
</comment>
<organism evidence="3 4">
    <name type="scientific">Rubellimicrobium roseum</name>
    <dbReference type="NCBI Taxonomy" id="687525"/>
    <lineage>
        <taxon>Bacteria</taxon>
        <taxon>Pseudomonadati</taxon>
        <taxon>Pseudomonadota</taxon>
        <taxon>Alphaproteobacteria</taxon>
        <taxon>Rhodobacterales</taxon>
        <taxon>Roseobacteraceae</taxon>
        <taxon>Rubellimicrobium</taxon>
    </lineage>
</organism>
<evidence type="ECO:0000259" key="2">
    <source>
        <dbReference type="SMART" id="SM00834"/>
    </source>
</evidence>
<dbReference type="OrthoDB" id="9813321at2"/>
<feature type="region of interest" description="Disordered" evidence="1">
    <location>
        <begin position="88"/>
        <end position="110"/>
    </location>
</feature>
<dbReference type="Proteomes" id="UP000305709">
    <property type="component" value="Unassembled WGS sequence"/>
</dbReference>
<gene>
    <name evidence="3" type="ORF">FHG71_15670</name>
</gene>
<reference evidence="3 4" key="1">
    <citation type="submission" date="2019-06" db="EMBL/GenBank/DDBJ databases">
        <authorList>
            <person name="Jiang L."/>
        </authorList>
    </citation>
    <scope>NUCLEOTIDE SEQUENCE [LARGE SCALE GENOMIC DNA]</scope>
    <source>
        <strain evidence="3 4">YIM 48858</strain>
    </source>
</reference>
<evidence type="ECO:0000313" key="3">
    <source>
        <dbReference type="EMBL" id="TNC67542.1"/>
    </source>
</evidence>
<dbReference type="RefSeq" id="WP_139082645.1">
    <property type="nucleotide sequence ID" value="NZ_VDFV01000028.1"/>
</dbReference>
<name>A0A5C4N9F8_9RHOB</name>
<protein>
    <submittedName>
        <fullName evidence="3">Zinc ribbon domain-containing protein</fullName>
    </submittedName>
</protein>
<dbReference type="AlphaFoldDB" id="A0A5C4N9F8"/>
<keyword evidence="4" id="KW-1185">Reference proteome</keyword>
<sequence length="110" mass="11458">MPNYDYDCPACGPFTAMRPMAEFRDPCACPACGAEASRTFRRAPAIAGMDPTRRSALASNERHVSSPRAPKASHPAGCGCCARASPIPSALSSKGGRVFSSSGPVRLSGR</sequence>
<dbReference type="NCBIfam" id="TIGR02605">
    <property type="entry name" value="CxxC_CxxC_SSSS"/>
    <property type="match status" value="1"/>
</dbReference>
<evidence type="ECO:0000313" key="4">
    <source>
        <dbReference type="Proteomes" id="UP000305709"/>
    </source>
</evidence>
<dbReference type="InterPro" id="IPR013429">
    <property type="entry name" value="Regulatory_FmdB_Zinc_ribbon"/>
</dbReference>
<feature type="domain" description="Putative regulatory protein FmdB zinc ribbon" evidence="2">
    <location>
        <begin position="1"/>
        <end position="41"/>
    </location>
</feature>
<proteinExistence type="predicted"/>
<dbReference type="EMBL" id="VDFV01000028">
    <property type="protein sequence ID" value="TNC67542.1"/>
    <property type="molecule type" value="Genomic_DNA"/>
</dbReference>